<gene>
    <name evidence="2" type="ORF">Q5P01_023410</name>
</gene>
<dbReference type="AlphaFoldDB" id="A0AA88IT36"/>
<evidence type="ECO:0000256" key="1">
    <source>
        <dbReference type="SAM" id="MobiDB-lite"/>
    </source>
</evidence>
<name>A0AA88IT36_CHASR</name>
<protein>
    <submittedName>
        <fullName evidence="2">Uncharacterized protein</fullName>
    </submittedName>
</protein>
<organism evidence="2 3">
    <name type="scientific">Channa striata</name>
    <name type="common">Snakehead murrel</name>
    <name type="synonym">Ophicephalus striatus</name>
    <dbReference type="NCBI Taxonomy" id="64152"/>
    <lineage>
        <taxon>Eukaryota</taxon>
        <taxon>Metazoa</taxon>
        <taxon>Chordata</taxon>
        <taxon>Craniata</taxon>
        <taxon>Vertebrata</taxon>
        <taxon>Euteleostomi</taxon>
        <taxon>Actinopterygii</taxon>
        <taxon>Neopterygii</taxon>
        <taxon>Teleostei</taxon>
        <taxon>Neoteleostei</taxon>
        <taxon>Acanthomorphata</taxon>
        <taxon>Anabantaria</taxon>
        <taxon>Anabantiformes</taxon>
        <taxon>Channoidei</taxon>
        <taxon>Channidae</taxon>
        <taxon>Channa</taxon>
    </lineage>
</organism>
<evidence type="ECO:0000313" key="3">
    <source>
        <dbReference type="Proteomes" id="UP001187415"/>
    </source>
</evidence>
<sequence>MEKAINLQDPEALRGRRTSARRAEKKETWSLQMVSMPPGRTVPPVFIHCQLAPRSKPSTAPLLPDDSPLKIHNLSVEEYQRIYYEVLDCTTKYQSGRPCPYSLELGRRVKQKLWERLNRPLVSTSVGEDGRLDVDVSYGWESILRFTT</sequence>
<reference evidence="2" key="1">
    <citation type="submission" date="2023-07" db="EMBL/GenBank/DDBJ databases">
        <title>Chromosome-level Genome Assembly of Striped Snakehead (Channa striata).</title>
        <authorList>
            <person name="Liu H."/>
        </authorList>
    </citation>
    <scope>NUCLEOTIDE SEQUENCE</scope>
    <source>
        <strain evidence="2">Gz</strain>
        <tissue evidence="2">Muscle</tissue>
    </source>
</reference>
<dbReference type="InterPro" id="IPR028970">
    <property type="entry name" value="DUF4662"/>
</dbReference>
<dbReference type="Pfam" id="PF15578">
    <property type="entry name" value="DUF4662"/>
    <property type="match status" value="1"/>
</dbReference>
<comment type="caution">
    <text evidence="2">The sequence shown here is derived from an EMBL/GenBank/DDBJ whole genome shotgun (WGS) entry which is preliminary data.</text>
</comment>
<accession>A0AA88IT36</accession>
<dbReference type="Proteomes" id="UP001187415">
    <property type="component" value="Unassembled WGS sequence"/>
</dbReference>
<keyword evidence="3" id="KW-1185">Reference proteome</keyword>
<evidence type="ECO:0000313" key="2">
    <source>
        <dbReference type="EMBL" id="KAK2820451.1"/>
    </source>
</evidence>
<feature type="region of interest" description="Disordered" evidence="1">
    <location>
        <begin position="1"/>
        <end position="24"/>
    </location>
</feature>
<proteinExistence type="predicted"/>
<dbReference type="EMBL" id="JAUPFM010000019">
    <property type="protein sequence ID" value="KAK2820451.1"/>
    <property type="molecule type" value="Genomic_DNA"/>
</dbReference>